<keyword evidence="2" id="KW-1133">Transmembrane helix</keyword>
<comment type="caution">
    <text evidence="3">The sequence shown here is derived from an EMBL/GenBank/DDBJ whole genome shotgun (WGS) entry which is preliminary data.</text>
</comment>
<name>A0AAV2QZD5_MEGNR</name>
<protein>
    <submittedName>
        <fullName evidence="3">Uncharacterized protein</fullName>
    </submittedName>
</protein>
<dbReference type="Proteomes" id="UP001497623">
    <property type="component" value="Unassembled WGS sequence"/>
</dbReference>
<keyword evidence="2" id="KW-0812">Transmembrane</keyword>
<accession>A0AAV2QZD5</accession>
<feature type="compositionally biased region" description="Low complexity" evidence="1">
    <location>
        <begin position="103"/>
        <end position="130"/>
    </location>
</feature>
<evidence type="ECO:0000256" key="2">
    <source>
        <dbReference type="SAM" id="Phobius"/>
    </source>
</evidence>
<dbReference type="EMBL" id="CAXKWB010012636">
    <property type="protein sequence ID" value="CAL4105056.1"/>
    <property type="molecule type" value="Genomic_DNA"/>
</dbReference>
<feature type="non-terminal residue" evidence="3">
    <location>
        <position position="1"/>
    </location>
</feature>
<gene>
    <name evidence="3" type="ORF">MNOR_LOCUS17969</name>
</gene>
<evidence type="ECO:0000313" key="4">
    <source>
        <dbReference type="Proteomes" id="UP001497623"/>
    </source>
</evidence>
<keyword evidence="4" id="KW-1185">Reference proteome</keyword>
<dbReference type="AlphaFoldDB" id="A0AAV2QZD5"/>
<reference evidence="3 4" key="1">
    <citation type="submission" date="2024-05" db="EMBL/GenBank/DDBJ databases">
        <authorList>
            <person name="Wallberg A."/>
        </authorList>
    </citation>
    <scope>NUCLEOTIDE SEQUENCE [LARGE SCALE GENOMIC DNA]</scope>
</reference>
<evidence type="ECO:0000256" key="1">
    <source>
        <dbReference type="SAM" id="MobiDB-lite"/>
    </source>
</evidence>
<feature type="region of interest" description="Disordered" evidence="1">
    <location>
        <begin position="87"/>
        <end position="130"/>
    </location>
</feature>
<evidence type="ECO:0000313" key="3">
    <source>
        <dbReference type="EMBL" id="CAL4105056.1"/>
    </source>
</evidence>
<feature type="transmembrane region" description="Helical" evidence="2">
    <location>
        <begin position="6"/>
        <end position="24"/>
    </location>
</feature>
<feature type="transmembrane region" description="Helical" evidence="2">
    <location>
        <begin position="45"/>
        <end position="67"/>
    </location>
</feature>
<organism evidence="3 4">
    <name type="scientific">Meganyctiphanes norvegica</name>
    <name type="common">Northern krill</name>
    <name type="synonym">Thysanopoda norvegica</name>
    <dbReference type="NCBI Taxonomy" id="48144"/>
    <lineage>
        <taxon>Eukaryota</taxon>
        <taxon>Metazoa</taxon>
        <taxon>Ecdysozoa</taxon>
        <taxon>Arthropoda</taxon>
        <taxon>Crustacea</taxon>
        <taxon>Multicrustacea</taxon>
        <taxon>Malacostraca</taxon>
        <taxon>Eumalacostraca</taxon>
        <taxon>Eucarida</taxon>
        <taxon>Euphausiacea</taxon>
        <taxon>Euphausiidae</taxon>
        <taxon>Meganyctiphanes</taxon>
    </lineage>
</organism>
<keyword evidence="2" id="KW-0472">Membrane</keyword>
<proteinExistence type="predicted"/>
<sequence>HYRFPSTVLMCVWLCIFGVVTYVLPEKYRDKIEMAWRHKSRDEKILLRIILFLCVALIAFITTVAILDTTYKHEIKDLKEEIRKLMEDRSTPSGTDITDDTDLTNIPTTFAPSTTTSLPSTTTLPTVTEPAVTTTVSSSIPASSPENEAALLGSLLLNALQQ</sequence>